<dbReference type="InterPro" id="IPR018997">
    <property type="entry name" value="PUB_domain"/>
</dbReference>
<dbReference type="Gene3D" id="1.20.58.2190">
    <property type="match status" value="1"/>
</dbReference>
<gene>
    <name evidence="3" type="ORF">BSTOLATCC_MIC22388</name>
</gene>
<protein>
    <recommendedName>
        <fullName evidence="2">UBA domain-containing protein</fullName>
    </recommendedName>
</protein>
<feature type="domain" description="UBA" evidence="2">
    <location>
        <begin position="3"/>
        <end position="44"/>
    </location>
</feature>
<dbReference type="InterPro" id="IPR036339">
    <property type="entry name" value="PUB-like_dom_sf"/>
</dbReference>
<organism evidence="3 4">
    <name type="scientific">Blepharisma stoltei</name>
    <dbReference type="NCBI Taxonomy" id="1481888"/>
    <lineage>
        <taxon>Eukaryota</taxon>
        <taxon>Sar</taxon>
        <taxon>Alveolata</taxon>
        <taxon>Ciliophora</taxon>
        <taxon>Postciliodesmatophora</taxon>
        <taxon>Heterotrichea</taxon>
        <taxon>Heterotrichida</taxon>
        <taxon>Blepharismidae</taxon>
        <taxon>Blepharisma</taxon>
    </lineage>
</organism>
<reference evidence="3" key="1">
    <citation type="submission" date="2021-09" db="EMBL/GenBank/DDBJ databases">
        <authorList>
            <consortium name="AG Swart"/>
            <person name="Singh M."/>
            <person name="Singh A."/>
            <person name="Seah K."/>
            <person name="Emmerich C."/>
        </authorList>
    </citation>
    <scope>NUCLEOTIDE SEQUENCE</scope>
    <source>
        <strain evidence="3">ATCC30299</strain>
    </source>
</reference>
<dbReference type="InterPro" id="IPR009060">
    <property type="entry name" value="UBA-like_sf"/>
</dbReference>
<dbReference type="Pfam" id="PF09409">
    <property type="entry name" value="PUB"/>
    <property type="match status" value="1"/>
</dbReference>
<evidence type="ECO:0000256" key="1">
    <source>
        <dbReference type="SAM" id="Coils"/>
    </source>
</evidence>
<feature type="coiled-coil region" evidence="1">
    <location>
        <begin position="100"/>
        <end position="127"/>
    </location>
</feature>
<dbReference type="InterPro" id="IPR015940">
    <property type="entry name" value="UBA"/>
</dbReference>
<dbReference type="PANTHER" id="PTHR46713:SF1">
    <property type="entry name" value="F13M7.16 PROTEIN"/>
    <property type="match status" value="1"/>
</dbReference>
<dbReference type="AlphaFoldDB" id="A0AAU9J673"/>
<dbReference type="PANTHER" id="PTHR46713">
    <property type="entry name" value="F13M7.16 PROTEIN"/>
    <property type="match status" value="1"/>
</dbReference>
<evidence type="ECO:0000259" key="2">
    <source>
        <dbReference type="PROSITE" id="PS50030"/>
    </source>
</evidence>
<sequence length="266" mass="30506">MEFINQDYLQSLLEMGFSRAIAEKSLYFTQSSSLENSIDWIHEHQNDQDIEEELQIPSINDNSPKMTKQEAIMKAREIKSKFISQPKSTQFIQVKREPNSQRAQKLNATEQEQKRVLEERIKKLKGGQSQANPTAESTTLIIDAQTIPSDSPPMIEKSPKDRMYLALKTIVTLYPSHRHTGIAISTINTLKTYLSNIMSNPLDNKFHRIRIQNKSFQEKIIKVQGALNFLKAVGFVEEDDYYVLKNIGVYILAEGIKMLNEATEIL</sequence>
<keyword evidence="1" id="KW-0175">Coiled coil</keyword>
<accession>A0AAU9J673</accession>
<dbReference type="Proteomes" id="UP001162131">
    <property type="component" value="Unassembled WGS sequence"/>
</dbReference>
<dbReference type="PROSITE" id="PS50030">
    <property type="entry name" value="UBA"/>
    <property type="match status" value="1"/>
</dbReference>
<name>A0AAU9J673_9CILI</name>
<evidence type="ECO:0000313" key="4">
    <source>
        <dbReference type="Proteomes" id="UP001162131"/>
    </source>
</evidence>
<dbReference type="Pfam" id="PF22562">
    <property type="entry name" value="UBA_7"/>
    <property type="match status" value="1"/>
</dbReference>
<keyword evidence="4" id="KW-1185">Reference proteome</keyword>
<dbReference type="EMBL" id="CAJZBQ010000021">
    <property type="protein sequence ID" value="CAG9319037.1"/>
    <property type="molecule type" value="Genomic_DNA"/>
</dbReference>
<dbReference type="Gene3D" id="1.10.8.10">
    <property type="entry name" value="DNA helicase RuvA subunit, C-terminal domain"/>
    <property type="match status" value="1"/>
</dbReference>
<dbReference type="SMART" id="SM00580">
    <property type="entry name" value="PUG"/>
    <property type="match status" value="1"/>
</dbReference>
<proteinExistence type="predicted"/>
<dbReference type="SUPFAM" id="SSF143503">
    <property type="entry name" value="PUG domain-like"/>
    <property type="match status" value="1"/>
</dbReference>
<dbReference type="SUPFAM" id="SSF46934">
    <property type="entry name" value="UBA-like"/>
    <property type="match status" value="1"/>
</dbReference>
<evidence type="ECO:0000313" key="3">
    <source>
        <dbReference type="EMBL" id="CAG9319037.1"/>
    </source>
</evidence>
<comment type="caution">
    <text evidence="3">The sequence shown here is derived from an EMBL/GenBank/DDBJ whole genome shotgun (WGS) entry which is preliminary data.</text>
</comment>